<name>A0A2P5AK83_PARAD</name>
<dbReference type="Pfam" id="PF17766">
    <property type="entry name" value="fn3_6"/>
    <property type="match status" value="1"/>
</dbReference>
<feature type="domain" description="Subtilisin-like protease fibronectin type-III" evidence="9">
    <location>
        <begin position="151"/>
        <end position="192"/>
    </location>
</feature>
<dbReference type="InterPro" id="IPR023828">
    <property type="entry name" value="Peptidase_S8_Ser-AS"/>
</dbReference>
<organism evidence="10 11">
    <name type="scientific">Parasponia andersonii</name>
    <name type="common">Sponia andersonii</name>
    <dbReference type="NCBI Taxonomy" id="3476"/>
    <lineage>
        <taxon>Eukaryota</taxon>
        <taxon>Viridiplantae</taxon>
        <taxon>Streptophyta</taxon>
        <taxon>Embryophyta</taxon>
        <taxon>Tracheophyta</taxon>
        <taxon>Spermatophyta</taxon>
        <taxon>Magnoliopsida</taxon>
        <taxon>eudicotyledons</taxon>
        <taxon>Gunneridae</taxon>
        <taxon>Pentapetalae</taxon>
        <taxon>rosids</taxon>
        <taxon>fabids</taxon>
        <taxon>Rosales</taxon>
        <taxon>Cannabaceae</taxon>
        <taxon>Parasponia</taxon>
    </lineage>
</organism>
<comment type="subcellular location">
    <subcellularLocation>
        <location evidence="1">Secreted</location>
    </subcellularLocation>
</comment>
<dbReference type="PANTHER" id="PTHR10795">
    <property type="entry name" value="PROPROTEIN CONVERTASE SUBTILISIN/KEXIN"/>
    <property type="match status" value="1"/>
</dbReference>
<keyword evidence="5" id="KW-0378">Hydrolase</keyword>
<dbReference type="InterPro" id="IPR045051">
    <property type="entry name" value="SBT"/>
</dbReference>
<evidence type="ECO:0000313" key="10">
    <source>
        <dbReference type="EMBL" id="PON36943.1"/>
    </source>
</evidence>
<reference evidence="11" key="1">
    <citation type="submission" date="2016-06" db="EMBL/GenBank/DDBJ databases">
        <title>Parallel loss of symbiosis genes in relatives of nitrogen-fixing non-legume Parasponia.</title>
        <authorList>
            <person name="Van Velzen R."/>
            <person name="Holmer R."/>
            <person name="Bu F."/>
            <person name="Rutten L."/>
            <person name="Van Zeijl A."/>
            <person name="Liu W."/>
            <person name="Santuari L."/>
            <person name="Cao Q."/>
            <person name="Sharma T."/>
            <person name="Shen D."/>
            <person name="Roswanjaya Y."/>
            <person name="Wardhani T."/>
            <person name="Kalhor M.S."/>
            <person name="Jansen J."/>
            <person name="Van den Hoogen J."/>
            <person name="Gungor B."/>
            <person name="Hartog M."/>
            <person name="Hontelez J."/>
            <person name="Verver J."/>
            <person name="Yang W.-C."/>
            <person name="Schijlen E."/>
            <person name="Repin R."/>
            <person name="Schilthuizen M."/>
            <person name="Schranz E."/>
            <person name="Heidstra R."/>
            <person name="Miyata K."/>
            <person name="Fedorova E."/>
            <person name="Kohlen W."/>
            <person name="Bisseling T."/>
            <person name="Smit S."/>
            <person name="Geurts R."/>
        </authorList>
    </citation>
    <scope>NUCLEOTIDE SEQUENCE [LARGE SCALE GENOMIC DNA]</scope>
    <source>
        <strain evidence="11">cv. WU1-14</strain>
    </source>
</reference>
<evidence type="ECO:0000256" key="1">
    <source>
        <dbReference type="ARBA" id="ARBA00004613"/>
    </source>
</evidence>
<evidence type="ECO:0000256" key="7">
    <source>
        <dbReference type="PROSITE-ProRule" id="PRU01240"/>
    </source>
</evidence>
<accession>A0A2P5AK83</accession>
<dbReference type="InterPro" id="IPR036852">
    <property type="entry name" value="Peptidase_S8/S53_dom_sf"/>
</dbReference>
<dbReference type="GO" id="GO:0004252">
    <property type="term" value="F:serine-type endopeptidase activity"/>
    <property type="evidence" value="ECO:0007669"/>
    <property type="project" value="InterPro"/>
</dbReference>
<comment type="caution">
    <text evidence="7">Lacks conserved residue(s) required for the propagation of feature annotation.</text>
</comment>
<dbReference type="STRING" id="3476.A0A2P5AK83"/>
<evidence type="ECO:0000313" key="11">
    <source>
        <dbReference type="Proteomes" id="UP000237105"/>
    </source>
</evidence>
<dbReference type="Gene3D" id="3.40.50.200">
    <property type="entry name" value="Peptidase S8/S53 domain"/>
    <property type="match status" value="1"/>
</dbReference>
<dbReference type="PROSITE" id="PS51892">
    <property type="entry name" value="SUBTILASE"/>
    <property type="match status" value="1"/>
</dbReference>
<sequence length="204" mass="22331">MLKYVAAGNNYPESKYLSCILACCYTLVTPDKRRVKYSIESGTSMACPHVAGSAAYVKTFHPDWSPSAIKSSLMTTALLVNNTSNDDREFGNGSGHVNHTQAINLGLVYETSGEDYIKFLCSIGYDETKIKLISGFNTSCPRGSEKGSPKDLNYPSFATQVPAKQSFRVEFHRRVKNVGHANSSYKAKIFSSTSLASILLGFMP</sequence>
<dbReference type="Gene3D" id="2.60.40.2310">
    <property type="match status" value="1"/>
</dbReference>
<comment type="similarity">
    <text evidence="2 7">Belongs to the peptidase S8 family.</text>
</comment>
<keyword evidence="11" id="KW-1185">Reference proteome</keyword>
<evidence type="ECO:0000256" key="4">
    <source>
        <dbReference type="ARBA" id="ARBA00022729"/>
    </source>
</evidence>
<dbReference type="GO" id="GO:0006508">
    <property type="term" value="P:proteolysis"/>
    <property type="evidence" value="ECO:0007669"/>
    <property type="project" value="UniProtKB-KW"/>
</dbReference>
<dbReference type="InterPro" id="IPR041469">
    <property type="entry name" value="Subtilisin-like_FN3"/>
</dbReference>
<keyword evidence="6" id="KW-0720">Serine protease</keyword>
<dbReference type="Pfam" id="PF00082">
    <property type="entry name" value="Peptidase_S8"/>
    <property type="match status" value="1"/>
</dbReference>
<proteinExistence type="inferred from homology"/>
<protein>
    <submittedName>
        <fullName evidence="10">Peptidase S8, subtilisin-related</fullName>
    </submittedName>
</protein>
<dbReference type="InterPro" id="IPR000209">
    <property type="entry name" value="Peptidase_S8/S53_dom"/>
</dbReference>
<dbReference type="OrthoDB" id="4803627at2759"/>
<dbReference type="AlphaFoldDB" id="A0A2P5AK83"/>
<comment type="caution">
    <text evidence="10">The sequence shown here is derived from an EMBL/GenBank/DDBJ whole genome shotgun (WGS) entry which is preliminary data.</text>
</comment>
<dbReference type="EMBL" id="JXTB01000548">
    <property type="protein sequence ID" value="PON36943.1"/>
    <property type="molecule type" value="Genomic_DNA"/>
</dbReference>
<dbReference type="PROSITE" id="PS00138">
    <property type="entry name" value="SUBTILASE_SER"/>
    <property type="match status" value="1"/>
</dbReference>
<evidence type="ECO:0000256" key="6">
    <source>
        <dbReference type="ARBA" id="ARBA00022825"/>
    </source>
</evidence>
<evidence type="ECO:0000256" key="3">
    <source>
        <dbReference type="ARBA" id="ARBA00022670"/>
    </source>
</evidence>
<dbReference type="GO" id="GO:0005576">
    <property type="term" value="C:extracellular region"/>
    <property type="evidence" value="ECO:0007669"/>
    <property type="project" value="UniProtKB-SubCell"/>
</dbReference>
<dbReference type="SUPFAM" id="SSF52743">
    <property type="entry name" value="Subtilisin-like"/>
    <property type="match status" value="1"/>
</dbReference>
<feature type="domain" description="Peptidase S8/S53" evidence="8">
    <location>
        <begin position="25"/>
        <end position="93"/>
    </location>
</feature>
<evidence type="ECO:0000256" key="5">
    <source>
        <dbReference type="ARBA" id="ARBA00022801"/>
    </source>
</evidence>
<keyword evidence="3" id="KW-0645">Protease</keyword>
<evidence type="ECO:0000259" key="8">
    <source>
        <dbReference type="Pfam" id="PF00082"/>
    </source>
</evidence>
<keyword evidence="4" id="KW-0732">Signal</keyword>
<gene>
    <name evidence="10" type="ORF">PanWU01x14_324380</name>
</gene>
<evidence type="ECO:0000259" key="9">
    <source>
        <dbReference type="Pfam" id="PF17766"/>
    </source>
</evidence>
<evidence type="ECO:0000256" key="2">
    <source>
        <dbReference type="ARBA" id="ARBA00011073"/>
    </source>
</evidence>
<dbReference type="Proteomes" id="UP000237105">
    <property type="component" value="Unassembled WGS sequence"/>
</dbReference>